<dbReference type="NCBIfam" id="NF003346">
    <property type="entry name" value="PRK04366.1"/>
    <property type="match status" value="1"/>
</dbReference>
<comment type="function">
    <text evidence="2 8">The glycine cleavage system catalyzes the degradation of glycine. The P protein binds the alpha-amino group of glycine through its pyridoxal phosphate cofactor; CO(2) is released and the remaining methylamine moiety is then transferred to the lipoamide cofactor of the H protein.</text>
</comment>
<dbReference type="Gene3D" id="3.90.1150.10">
    <property type="entry name" value="Aspartate Aminotransferase, domain 1"/>
    <property type="match status" value="1"/>
</dbReference>
<sequence>MTKLDTQNEFIARHIGPRDADTAAMLELLGYDSVDALTGAVIPESIKGTSILGEQPGLSEADALAKIKAIAAKNLQFKNYIGQGYYGTHTPSPILRNLLENPAWYTAYTPYQPEISQGRLESLLNFQTLVSDLTGMQIANASLLDEATAAAEAMTFCKRLSKNKAANTFFVSQHCHPQTLDVLRTRAEPLGIDIEVGDEAAITDASAYFGALLQYPASNGDIFDYRALVERFHAANALVAVAADLLALTLLTPPGEFGADVALGSAQRFGVPLGFGGPHAAYFATRDAFKRDMPGRLVGMSVDRFGKPALRLAMQTREQHIRREKATSNICTAQVLLANIASMYAVYHGPKGLTEIAQRVHSFTAILALGLTKLGHSVEQQHFFDTLSIKTGAKTAELHAKARTAGINLREIDAERLGLSLDETTDQAAVEALLNLFAADQAAPAVSDLAAQIASRLPEGLLRQSAILQHEVFNRYHSETELMRYLRKLADKDLALDRSMIPLGSCTMKLNAASEMIPVTWPEFGNLHPFAPVEQAAGYTQLTTELEAMLCAATGYDAVSLQPNAGSQGEYAGLLAIRAYHLSRGDDQRDICLIPQSAHGTNPATASMAGMRVVVTACDARGNVDIADLKAKAEEHKDRLAAIMITYPSTHGVFEEGIREICQIIHDNGGQVYIDGANMNAMVGLCAPGQFGGDVSHLNLHKTFCIPHGGGGPGVGPIGVKSHLAPFLPGHAHMARKEGAVSAAPFGSASILPITWMYITMMGGNGLKRASQMAILNANYIARRLEEHYPVLYSGEGGLVAHECILDIRPLKDSSGISVDDVAKRLIDFGFHAPTMSFPVAGTLMIEPTESESKEELDRFCDAMIAIREEIRAVEQGRLDKDDNPLKNAPHTALELVGEWNHAYSREQAVYPVASLIEAKYWPPVGRVDNVYGDRNLVCACPSIEAYQDA</sequence>
<evidence type="ECO:0000259" key="11">
    <source>
        <dbReference type="Pfam" id="PF21478"/>
    </source>
</evidence>
<dbReference type="Gene3D" id="3.40.640.10">
    <property type="entry name" value="Type I PLP-dependent aspartate aminotransferase-like (Major domain)"/>
    <property type="match status" value="2"/>
</dbReference>
<evidence type="ECO:0000256" key="1">
    <source>
        <dbReference type="ARBA" id="ARBA00001933"/>
    </source>
</evidence>
<dbReference type="InterPro" id="IPR003437">
    <property type="entry name" value="GcvP"/>
</dbReference>
<dbReference type="GO" id="GO:0016594">
    <property type="term" value="F:glycine binding"/>
    <property type="evidence" value="ECO:0007669"/>
    <property type="project" value="TreeGrafter"/>
</dbReference>
<dbReference type="EMBL" id="NIQU01000001">
    <property type="protein sequence ID" value="PIA71569.1"/>
    <property type="molecule type" value="Genomic_DNA"/>
</dbReference>
<dbReference type="InterPro" id="IPR015421">
    <property type="entry name" value="PyrdxlP-dep_Trfase_major"/>
</dbReference>
<comment type="catalytic activity">
    <reaction evidence="7 8">
        <text>N(6)-[(R)-lipoyl]-L-lysyl-[glycine-cleavage complex H protein] + glycine + H(+) = N(6)-[(R)-S(8)-aminomethyldihydrolipoyl]-L-lysyl-[glycine-cleavage complex H protein] + CO2</text>
        <dbReference type="Rhea" id="RHEA:24304"/>
        <dbReference type="Rhea" id="RHEA-COMP:10494"/>
        <dbReference type="Rhea" id="RHEA-COMP:10495"/>
        <dbReference type="ChEBI" id="CHEBI:15378"/>
        <dbReference type="ChEBI" id="CHEBI:16526"/>
        <dbReference type="ChEBI" id="CHEBI:57305"/>
        <dbReference type="ChEBI" id="CHEBI:83099"/>
        <dbReference type="ChEBI" id="CHEBI:83143"/>
        <dbReference type="EC" id="1.4.4.2"/>
    </reaction>
</comment>
<dbReference type="AlphaFoldDB" id="A0A2G5FU97"/>
<dbReference type="Pfam" id="PF21478">
    <property type="entry name" value="GcvP2_C"/>
    <property type="match status" value="1"/>
</dbReference>
<dbReference type="InterPro" id="IPR049316">
    <property type="entry name" value="GDC-P_C"/>
</dbReference>
<dbReference type="PANTHER" id="PTHR11773:SF1">
    <property type="entry name" value="GLYCINE DEHYDROGENASE (DECARBOXYLATING), MITOCHONDRIAL"/>
    <property type="match status" value="1"/>
</dbReference>
<reference evidence="13" key="1">
    <citation type="submission" date="2017-06" db="EMBL/GenBank/DDBJ databases">
        <authorList>
            <person name="Rastogi G."/>
            <person name="Vaishampayan P."/>
            <person name="Seuylemezian A."/>
        </authorList>
    </citation>
    <scope>NUCLEOTIDE SEQUENCE [LARGE SCALE GENOMIC DNA]</scope>
    <source>
        <strain evidence="13">PI11</strain>
    </source>
</reference>
<evidence type="ECO:0000256" key="8">
    <source>
        <dbReference type="HAMAP-Rule" id="MF_00711"/>
    </source>
</evidence>
<evidence type="ECO:0000256" key="7">
    <source>
        <dbReference type="ARBA" id="ARBA00049026"/>
    </source>
</evidence>
<dbReference type="RefSeq" id="WP_099522144.1">
    <property type="nucleotide sequence ID" value="NZ_NIQU01000001.1"/>
</dbReference>
<feature type="domain" description="Glycine cleavage system P-protein N-terminal" evidence="10">
    <location>
        <begin position="447"/>
        <end position="731"/>
    </location>
</feature>
<dbReference type="SUPFAM" id="SSF53383">
    <property type="entry name" value="PLP-dependent transferases"/>
    <property type="match status" value="2"/>
</dbReference>
<dbReference type="Proteomes" id="UP000229504">
    <property type="component" value="Unassembled WGS sequence"/>
</dbReference>
<organism evidence="12 13">
    <name type="scientific">Pseudomonas sediminis</name>
    <dbReference type="NCBI Taxonomy" id="1691904"/>
    <lineage>
        <taxon>Bacteria</taxon>
        <taxon>Pseudomonadati</taxon>
        <taxon>Pseudomonadota</taxon>
        <taxon>Gammaproteobacteria</taxon>
        <taxon>Pseudomonadales</taxon>
        <taxon>Pseudomonadaceae</taxon>
        <taxon>Pseudomonas</taxon>
    </lineage>
</organism>
<keyword evidence="5 8" id="KW-0663">Pyridoxal phosphate</keyword>
<feature type="domain" description="Glycine cleavage system P-protein N-terminal" evidence="10">
    <location>
        <begin position="13"/>
        <end position="437"/>
    </location>
</feature>
<dbReference type="GO" id="GO:0030170">
    <property type="term" value="F:pyridoxal phosphate binding"/>
    <property type="evidence" value="ECO:0007669"/>
    <property type="project" value="TreeGrafter"/>
</dbReference>
<evidence type="ECO:0000256" key="4">
    <source>
        <dbReference type="ARBA" id="ARBA00011690"/>
    </source>
</evidence>
<dbReference type="FunFam" id="3.40.640.10:FF:000005">
    <property type="entry name" value="Glycine dehydrogenase (decarboxylating), mitochondrial"/>
    <property type="match status" value="1"/>
</dbReference>
<dbReference type="NCBIfam" id="TIGR00461">
    <property type="entry name" value="gcvP"/>
    <property type="match status" value="1"/>
</dbReference>
<feature type="modified residue" description="N6-(pyridoxal phosphate)lysine" evidence="8 9">
    <location>
        <position position="702"/>
    </location>
</feature>
<evidence type="ECO:0000259" key="10">
    <source>
        <dbReference type="Pfam" id="PF02347"/>
    </source>
</evidence>
<evidence type="ECO:0000313" key="12">
    <source>
        <dbReference type="EMBL" id="PIA71569.1"/>
    </source>
</evidence>
<comment type="caution">
    <text evidence="12">The sequence shown here is derived from an EMBL/GenBank/DDBJ whole genome shotgun (WGS) entry which is preliminary data.</text>
</comment>
<evidence type="ECO:0000256" key="9">
    <source>
        <dbReference type="PIRSR" id="PIRSR603437-50"/>
    </source>
</evidence>
<dbReference type="HAMAP" id="MF_00711">
    <property type="entry name" value="GcvP"/>
    <property type="match status" value="1"/>
</dbReference>
<dbReference type="EC" id="1.4.4.2" evidence="8"/>
<dbReference type="FunFam" id="3.90.1150.10:FF:000007">
    <property type="entry name" value="Glycine dehydrogenase (decarboxylating), mitochondrial"/>
    <property type="match status" value="1"/>
</dbReference>
<evidence type="ECO:0000256" key="6">
    <source>
        <dbReference type="ARBA" id="ARBA00023002"/>
    </source>
</evidence>
<keyword evidence="6 8" id="KW-0560">Oxidoreductase</keyword>
<dbReference type="InterPro" id="IPR020581">
    <property type="entry name" value="GDC_P"/>
</dbReference>
<comment type="similarity">
    <text evidence="3 8">Belongs to the GcvP family.</text>
</comment>
<dbReference type="InterPro" id="IPR049315">
    <property type="entry name" value="GDC-P_N"/>
</dbReference>
<gene>
    <name evidence="8 12" type="primary">gcvP</name>
    <name evidence="12" type="ORF">CDO35_00835</name>
</gene>
<evidence type="ECO:0000256" key="2">
    <source>
        <dbReference type="ARBA" id="ARBA00003788"/>
    </source>
</evidence>
<dbReference type="GO" id="GO:0004375">
    <property type="term" value="F:glycine dehydrogenase (decarboxylating) activity"/>
    <property type="evidence" value="ECO:0007669"/>
    <property type="project" value="UniProtKB-EC"/>
</dbReference>
<accession>A0A2G5FU97</accession>
<dbReference type="InterPro" id="IPR015424">
    <property type="entry name" value="PyrdxlP-dep_Trfase"/>
</dbReference>
<evidence type="ECO:0000313" key="13">
    <source>
        <dbReference type="Proteomes" id="UP000229504"/>
    </source>
</evidence>
<dbReference type="GO" id="GO:0005960">
    <property type="term" value="C:glycine cleavage complex"/>
    <property type="evidence" value="ECO:0007669"/>
    <property type="project" value="TreeGrafter"/>
</dbReference>
<dbReference type="InterPro" id="IPR015422">
    <property type="entry name" value="PyrdxlP-dep_Trfase_small"/>
</dbReference>
<comment type="cofactor">
    <cofactor evidence="1 8 9">
        <name>pyridoxal 5'-phosphate</name>
        <dbReference type="ChEBI" id="CHEBI:597326"/>
    </cofactor>
</comment>
<dbReference type="FunFam" id="3.40.640.10:FF:000007">
    <property type="entry name" value="glycine dehydrogenase (Decarboxylating), mitochondrial"/>
    <property type="match status" value="1"/>
</dbReference>
<evidence type="ECO:0000256" key="5">
    <source>
        <dbReference type="ARBA" id="ARBA00022898"/>
    </source>
</evidence>
<dbReference type="GO" id="GO:0019464">
    <property type="term" value="P:glycine decarboxylation via glycine cleavage system"/>
    <property type="evidence" value="ECO:0007669"/>
    <property type="project" value="UniProtKB-UniRule"/>
</dbReference>
<comment type="subunit">
    <text evidence="4 8">The glycine cleavage system is composed of four proteins: P, T, L and H.</text>
</comment>
<name>A0A2G5FU97_9PSED</name>
<proteinExistence type="inferred from homology"/>
<evidence type="ECO:0000256" key="3">
    <source>
        <dbReference type="ARBA" id="ARBA00010756"/>
    </source>
</evidence>
<dbReference type="CDD" id="cd00613">
    <property type="entry name" value="GDC-P"/>
    <property type="match status" value="1"/>
</dbReference>
<feature type="domain" description="Glycine dehydrogenase C-terminal" evidence="11">
    <location>
        <begin position="770"/>
        <end position="891"/>
    </location>
</feature>
<dbReference type="GO" id="GO:0005829">
    <property type="term" value="C:cytosol"/>
    <property type="evidence" value="ECO:0007669"/>
    <property type="project" value="TreeGrafter"/>
</dbReference>
<protein>
    <recommendedName>
        <fullName evidence="8">Glycine dehydrogenase (decarboxylating)</fullName>
        <ecNumber evidence="8">1.4.4.2</ecNumber>
    </recommendedName>
    <alternativeName>
        <fullName evidence="8">Glycine cleavage system P-protein</fullName>
    </alternativeName>
    <alternativeName>
        <fullName evidence="8">Glycine decarboxylase</fullName>
    </alternativeName>
    <alternativeName>
        <fullName evidence="8">Glycine dehydrogenase (aminomethyl-transferring)</fullName>
    </alternativeName>
</protein>
<dbReference type="Pfam" id="PF02347">
    <property type="entry name" value="GDC-P"/>
    <property type="match status" value="2"/>
</dbReference>
<dbReference type="PANTHER" id="PTHR11773">
    <property type="entry name" value="GLYCINE DEHYDROGENASE, DECARBOXYLATING"/>
    <property type="match status" value="1"/>
</dbReference>